<gene>
    <name evidence="2" type="ORF">A3I23_02705</name>
</gene>
<dbReference type="NCBIfam" id="TIGR01764">
    <property type="entry name" value="excise"/>
    <property type="match status" value="1"/>
</dbReference>
<dbReference type="Pfam" id="PF12728">
    <property type="entry name" value="HTH_17"/>
    <property type="match status" value="1"/>
</dbReference>
<proteinExistence type="predicted"/>
<evidence type="ECO:0000259" key="1">
    <source>
        <dbReference type="Pfam" id="PF12728"/>
    </source>
</evidence>
<protein>
    <recommendedName>
        <fullName evidence="1">Helix-turn-helix domain-containing protein</fullName>
    </recommendedName>
</protein>
<dbReference type="AlphaFoldDB" id="A0A1F6Y467"/>
<name>A0A1F6Y467_9BACT</name>
<dbReference type="InterPro" id="IPR041657">
    <property type="entry name" value="HTH_17"/>
</dbReference>
<feature type="domain" description="Helix-turn-helix" evidence="1">
    <location>
        <begin position="11"/>
        <end position="57"/>
    </location>
</feature>
<reference evidence="2 3" key="1">
    <citation type="journal article" date="2016" name="Nat. Commun.">
        <title>Thousands of microbial genomes shed light on interconnected biogeochemical processes in an aquifer system.</title>
        <authorList>
            <person name="Anantharaman K."/>
            <person name="Brown C.T."/>
            <person name="Hug L.A."/>
            <person name="Sharon I."/>
            <person name="Castelle C.J."/>
            <person name="Probst A.J."/>
            <person name="Thomas B.C."/>
            <person name="Singh A."/>
            <person name="Wilkins M.J."/>
            <person name="Karaoz U."/>
            <person name="Brodie E.L."/>
            <person name="Williams K.H."/>
            <person name="Hubbard S.S."/>
            <person name="Banfield J.F."/>
        </authorList>
    </citation>
    <scope>NUCLEOTIDE SEQUENCE [LARGE SCALE GENOMIC DNA]</scope>
</reference>
<accession>A0A1F6Y467</accession>
<sequence>MENKGKKAIFISIAELAKMLGISRIAVFNKIKKGQIPAEKIGRSYAISMEHVDEIVNGKGSRILTEEKKKLIKEAVAKVIRDYGDTLKLLGKE</sequence>
<organism evidence="2 3">
    <name type="scientific">Candidatus Nomurabacteria bacterium RIFCSPLOWO2_02_FULL_40_67</name>
    <dbReference type="NCBI Taxonomy" id="1801787"/>
    <lineage>
        <taxon>Bacteria</taxon>
        <taxon>Candidatus Nomuraibacteriota</taxon>
    </lineage>
</organism>
<evidence type="ECO:0000313" key="2">
    <source>
        <dbReference type="EMBL" id="OGJ01171.1"/>
    </source>
</evidence>
<comment type="caution">
    <text evidence="2">The sequence shown here is derived from an EMBL/GenBank/DDBJ whole genome shotgun (WGS) entry which is preliminary data.</text>
</comment>
<dbReference type="GO" id="GO:0003677">
    <property type="term" value="F:DNA binding"/>
    <property type="evidence" value="ECO:0007669"/>
    <property type="project" value="InterPro"/>
</dbReference>
<dbReference type="Proteomes" id="UP000177693">
    <property type="component" value="Unassembled WGS sequence"/>
</dbReference>
<dbReference type="InterPro" id="IPR010093">
    <property type="entry name" value="SinI_DNA-bd"/>
</dbReference>
<evidence type="ECO:0000313" key="3">
    <source>
        <dbReference type="Proteomes" id="UP000177693"/>
    </source>
</evidence>
<dbReference type="EMBL" id="MFVL01000023">
    <property type="protein sequence ID" value="OGJ01171.1"/>
    <property type="molecule type" value="Genomic_DNA"/>
</dbReference>